<keyword evidence="6 9" id="KW-0472">Membrane</keyword>
<keyword evidence="4" id="KW-0106">Calcium</keyword>
<dbReference type="OrthoDB" id="418595at2759"/>
<accession>A0A9N9TS34</accession>
<dbReference type="PROSITE" id="PS00018">
    <property type="entry name" value="EF_HAND_1"/>
    <property type="match status" value="1"/>
</dbReference>
<dbReference type="InterPro" id="IPR011992">
    <property type="entry name" value="EF-hand-dom_pair"/>
</dbReference>
<feature type="transmembrane region" description="Helical" evidence="9">
    <location>
        <begin position="330"/>
        <end position="352"/>
    </location>
</feature>
<feature type="active site" evidence="8">
    <location>
        <position position="303"/>
    </location>
</feature>
<dbReference type="EMBL" id="OU900098">
    <property type="protein sequence ID" value="CAG9862276.1"/>
    <property type="molecule type" value="Genomic_DNA"/>
</dbReference>
<evidence type="ECO:0000256" key="6">
    <source>
        <dbReference type="ARBA" id="ARBA00023136"/>
    </source>
</evidence>
<dbReference type="GO" id="GO:0016020">
    <property type="term" value="C:membrane"/>
    <property type="evidence" value="ECO:0007669"/>
    <property type="project" value="UniProtKB-SubCell"/>
</dbReference>
<feature type="transmembrane region" description="Helical" evidence="9">
    <location>
        <begin position="299"/>
        <end position="318"/>
    </location>
</feature>
<proteinExistence type="inferred from homology"/>
<sequence length="360" mass="41173">MALKMPEQDDGKFSCLDVENKHKYYKSVFNKFDRDNSGDIELTELVETLKKNDNVPEHISRIVFQEADKNADGVLNKEEFEEMVQNKDFSEVFSGYVNTYMRYLLPRKKYQSPSSVPDGIYEENLFKCCPPALAMLTLSLLEFTFFIIDEMVAVNSNNQGPMSKIFTYNPHRRYEAWRFLTYMFVHAGYQHLVPNLVLQLFLGVPLEIVHRSKRILVVYFSGVIAGSLTSSIVNPRISLVGASAGVYALLTAHVGTIIMNWRDMDFPLCNLLVFVIIIALNIGMTIYNKYTLDTYENVAHSAHIGGAVAGLLVGIWILKNFTPTKKEMYIWWSALAVFIILLSIMVLMNIFWTKHFLPNA</sequence>
<evidence type="ECO:0000256" key="5">
    <source>
        <dbReference type="ARBA" id="ARBA00022989"/>
    </source>
</evidence>
<protein>
    <recommendedName>
        <fullName evidence="10">EF-hand domain-containing protein</fullName>
    </recommendedName>
</protein>
<evidence type="ECO:0000256" key="3">
    <source>
        <dbReference type="ARBA" id="ARBA00022692"/>
    </source>
</evidence>
<evidence type="ECO:0000256" key="2">
    <source>
        <dbReference type="ARBA" id="ARBA00009045"/>
    </source>
</evidence>
<dbReference type="Pfam" id="PF01694">
    <property type="entry name" value="Rhomboid"/>
    <property type="match status" value="1"/>
</dbReference>
<dbReference type="SMART" id="SM00054">
    <property type="entry name" value="EFh"/>
    <property type="match status" value="2"/>
</dbReference>
<dbReference type="PANTHER" id="PTHR45840">
    <property type="entry name" value="RHOMBOID-RELATED PROTEIN"/>
    <property type="match status" value="1"/>
</dbReference>
<evidence type="ECO:0000313" key="12">
    <source>
        <dbReference type="Proteomes" id="UP001153712"/>
    </source>
</evidence>
<evidence type="ECO:0000313" key="11">
    <source>
        <dbReference type="EMBL" id="CAG9862276.1"/>
    </source>
</evidence>
<dbReference type="SUPFAM" id="SSF144091">
    <property type="entry name" value="Rhomboid-like"/>
    <property type="match status" value="1"/>
</dbReference>
<dbReference type="GO" id="GO:0005509">
    <property type="term" value="F:calcium ion binding"/>
    <property type="evidence" value="ECO:0007669"/>
    <property type="project" value="InterPro"/>
</dbReference>
<evidence type="ECO:0000259" key="10">
    <source>
        <dbReference type="PROSITE" id="PS50222"/>
    </source>
</evidence>
<dbReference type="CDD" id="cd00051">
    <property type="entry name" value="EFh"/>
    <property type="match status" value="1"/>
</dbReference>
<dbReference type="InterPro" id="IPR035952">
    <property type="entry name" value="Rhomboid-like_sf"/>
</dbReference>
<keyword evidence="3 9" id="KW-0812">Transmembrane</keyword>
<dbReference type="InterPro" id="IPR018247">
    <property type="entry name" value="EF_Hand_1_Ca_BS"/>
</dbReference>
<gene>
    <name evidence="11" type="ORF">PHYEVI_LOCUS8596</name>
</gene>
<name>A0A9N9TS34_PHYSR</name>
<dbReference type="GO" id="GO:0004252">
    <property type="term" value="F:serine-type endopeptidase activity"/>
    <property type="evidence" value="ECO:0007669"/>
    <property type="project" value="UniProtKB-UniRule"/>
</dbReference>
<dbReference type="InterPro" id="IPR002048">
    <property type="entry name" value="EF_hand_dom"/>
</dbReference>
<evidence type="ECO:0000256" key="1">
    <source>
        <dbReference type="ARBA" id="ARBA00004141"/>
    </source>
</evidence>
<feature type="transmembrane region" description="Helical" evidence="9">
    <location>
        <begin position="268"/>
        <end position="287"/>
    </location>
</feature>
<dbReference type="PROSITE" id="PS50222">
    <property type="entry name" value="EF_HAND_2"/>
    <property type="match status" value="2"/>
</dbReference>
<keyword evidence="5 9" id="KW-1133">Transmembrane helix</keyword>
<dbReference type="Pfam" id="PF13499">
    <property type="entry name" value="EF-hand_7"/>
    <property type="match status" value="1"/>
</dbReference>
<dbReference type="Gene3D" id="1.10.238.10">
    <property type="entry name" value="EF-hand"/>
    <property type="match status" value="1"/>
</dbReference>
<dbReference type="AlphaFoldDB" id="A0A9N9TS34"/>
<dbReference type="Proteomes" id="UP001153712">
    <property type="component" value="Chromosome 5"/>
</dbReference>
<dbReference type="InterPro" id="IPR022764">
    <property type="entry name" value="Peptidase_S54_rhomboid_dom"/>
</dbReference>
<feature type="transmembrane region" description="Helical" evidence="9">
    <location>
        <begin position="215"/>
        <end position="233"/>
    </location>
</feature>
<feature type="domain" description="EF-hand" evidence="10">
    <location>
        <begin position="55"/>
        <end position="90"/>
    </location>
</feature>
<dbReference type="Gene3D" id="1.20.1540.10">
    <property type="entry name" value="Rhomboid-like"/>
    <property type="match status" value="1"/>
</dbReference>
<organism evidence="11 12">
    <name type="scientific">Phyllotreta striolata</name>
    <name type="common">Striped flea beetle</name>
    <name type="synonym">Crioceris striolata</name>
    <dbReference type="NCBI Taxonomy" id="444603"/>
    <lineage>
        <taxon>Eukaryota</taxon>
        <taxon>Metazoa</taxon>
        <taxon>Ecdysozoa</taxon>
        <taxon>Arthropoda</taxon>
        <taxon>Hexapoda</taxon>
        <taxon>Insecta</taxon>
        <taxon>Pterygota</taxon>
        <taxon>Neoptera</taxon>
        <taxon>Endopterygota</taxon>
        <taxon>Coleoptera</taxon>
        <taxon>Polyphaga</taxon>
        <taxon>Cucujiformia</taxon>
        <taxon>Chrysomeloidea</taxon>
        <taxon>Chrysomelidae</taxon>
        <taxon>Galerucinae</taxon>
        <taxon>Alticini</taxon>
        <taxon>Phyllotreta</taxon>
    </lineage>
</organism>
<evidence type="ECO:0000256" key="4">
    <source>
        <dbReference type="ARBA" id="ARBA00022837"/>
    </source>
</evidence>
<dbReference type="InterPro" id="IPR017213">
    <property type="entry name" value="Peptidase_S54_rhomboid_met"/>
</dbReference>
<comment type="subcellular location">
    <subcellularLocation>
        <location evidence="1">Membrane</location>
        <topology evidence="1">Multi-pass membrane protein</topology>
    </subcellularLocation>
</comment>
<dbReference type="PANTHER" id="PTHR45840:SF8">
    <property type="entry name" value="RHOMBOID PROTEASE"/>
    <property type="match status" value="1"/>
</dbReference>
<feature type="transmembrane region" description="Helical" evidence="9">
    <location>
        <begin position="239"/>
        <end position="261"/>
    </location>
</feature>
<evidence type="ECO:0000256" key="8">
    <source>
        <dbReference type="PIRSR" id="PIRSR037470-50"/>
    </source>
</evidence>
<reference evidence="11" key="1">
    <citation type="submission" date="2022-01" db="EMBL/GenBank/DDBJ databases">
        <authorList>
            <person name="King R."/>
        </authorList>
    </citation>
    <scope>NUCLEOTIDE SEQUENCE</scope>
</reference>
<dbReference type="InterPro" id="IPR051739">
    <property type="entry name" value="Rhomboid_IM_Serine_Proteases"/>
</dbReference>
<dbReference type="SUPFAM" id="SSF47473">
    <property type="entry name" value="EF-hand"/>
    <property type="match status" value="1"/>
</dbReference>
<keyword evidence="12" id="KW-1185">Reference proteome</keyword>
<evidence type="ECO:0000256" key="7">
    <source>
        <dbReference type="PIRNR" id="PIRNR037470"/>
    </source>
</evidence>
<feature type="domain" description="EF-hand" evidence="10">
    <location>
        <begin position="20"/>
        <end position="54"/>
    </location>
</feature>
<comment type="similarity">
    <text evidence="2 7">Belongs to the peptidase S54 family.</text>
</comment>
<evidence type="ECO:0000256" key="9">
    <source>
        <dbReference type="SAM" id="Phobius"/>
    </source>
</evidence>
<dbReference type="PIRSF" id="PIRSF037470">
    <property type="entry name" value="Rhomboid"/>
    <property type="match status" value="1"/>
</dbReference>
<feature type="active site" description="Nucleophile" evidence="8">
    <location>
        <position position="243"/>
    </location>
</feature>